<keyword evidence="1" id="KW-0472">Membrane</keyword>
<name>A0A6L6Q9E2_9BURK</name>
<evidence type="ECO:0000313" key="2">
    <source>
        <dbReference type="EMBL" id="MTW09088.1"/>
    </source>
</evidence>
<sequence length="173" mass="20403">MTQVVRKIRWFWDDADHAIERWLESMAREGLHLKRIRCLRTLFIFERGEPADVTYRVDFQLCRIGQDYLQLFQDAGWERVDELLGWQYWRAPAGTGRAAEIFTDVESKSRKYKSLIWLFALPIVLQLPHTAMRIHDSWSTAPAMVAMLLAAYGVSIYCIVRLVKRLRSLRQQS</sequence>
<feature type="transmembrane region" description="Helical" evidence="1">
    <location>
        <begin position="141"/>
        <end position="163"/>
    </location>
</feature>
<proteinExistence type="predicted"/>
<keyword evidence="1" id="KW-0812">Transmembrane</keyword>
<protein>
    <submittedName>
        <fullName evidence="2">DUF2812 domain-containing protein</fullName>
    </submittedName>
</protein>
<dbReference type="EMBL" id="WNKX01000001">
    <property type="protein sequence ID" value="MTW09088.1"/>
    <property type="molecule type" value="Genomic_DNA"/>
</dbReference>
<dbReference type="Pfam" id="PF11193">
    <property type="entry name" value="DUF2812"/>
    <property type="match status" value="1"/>
</dbReference>
<dbReference type="AlphaFoldDB" id="A0A6L6Q9E2"/>
<evidence type="ECO:0000256" key="1">
    <source>
        <dbReference type="SAM" id="Phobius"/>
    </source>
</evidence>
<keyword evidence="3" id="KW-1185">Reference proteome</keyword>
<keyword evidence="1" id="KW-1133">Transmembrane helix</keyword>
<comment type="caution">
    <text evidence="2">The sequence shown here is derived from an EMBL/GenBank/DDBJ whole genome shotgun (WGS) entry which is preliminary data.</text>
</comment>
<organism evidence="2 3">
    <name type="scientific">Massilia eburnea</name>
    <dbReference type="NCBI Taxonomy" id="1776165"/>
    <lineage>
        <taxon>Bacteria</taxon>
        <taxon>Pseudomonadati</taxon>
        <taxon>Pseudomonadota</taxon>
        <taxon>Betaproteobacteria</taxon>
        <taxon>Burkholderiales</taxon>
        <taxon>Oxalobacteraceae</taxon>
        <taxon>Telluria group</taxon>
        <taxon>Massilia</taxon>
    </lineage>
</organism>
<evidence type="ECO:0000313" key="3">
    <source>
        <dbReference type="Proteomes" id="UP000472320"/>
    </source>
</evidence>
<dbReference type="OrthoDB" id="8757095at2"/>
<reference evidence="2 3" key="1">
    <citation type="submission" date="2019-11" db="EMBL/GenBank/DDBJ databases">
        <title>Type strains purchased from KCTC, JCM and DSMZ.</title>
        <authorList>
            <person name="Lu H."/>
        </authorList>
    </citation>
    <scope>NUCLEOTIDE SEQUENCE [LARGE SCALE GENOMIC DNA]</scope>
    <source>
        <strain evidence="2 3">JCM 31587</strain>
    </source>
</reference>
<gene>
    <name evidence="2" type="ORF">GM658_00605</name>
</gene>
<feature type="transmembrane region" description="Helical" evidence="1">
    <location>
        <begin position="115"/>
        <end position="135"/>
    </location>
</feature>
<dbReference type="Proteomes" id="UP000472320">
    <property type="component" value="Unassembled WGS sequence"/>
</dbReference>
<dbReference type="InterPro" id="IPR021359">
    <property type="entry name" value="DUF2812"/>
</dbReference>
<accession>A0A6L6Q9E2</accession>
<dbReference type="RefSeq" id="WP_155452077.1">
    <property type="nucleotide sequence ID" value="NZ_WNKX01000001.1"/>
</dbReference>